<sequence length="215" mass="24611">MRCRSRCSRAPVIGCWVRSTGRCWSRCWWARCRALRSAAICRRALRMRCCAICSPPRSRWSACVSCCPEARRRRLGSRHYGAPPKPRLLEEPTGQIGLELSDPLTMTVVIGLRPAAASHGNEALVLRLARLRTGTDLEVRRRKTVPRAHQFESRPIADWQIGIAQLCDSHGIDSSSHASQYAWLHGNYVSQRTENESWRGWHASHQRRFKQATRR</sequence>
<dbReference type="STRING" id="1247936.BN2475_380114"/>
<reference evidence="1 2" key="1">
    <citation type="submission" date="2016-12" db="EMBL/GenBank/DDBJ databases">
        <authorList>
            <person name="Song W.-J."/>
            <person name="Kurnit D.M."/>
        </authorList>
    </citation>
    <scope>NUCLEOTIDE SEQUENCE [LARGE SCALE GENOMIC DNA]</scope>
    <source>
        <strain evidence="1 2">STM7296</strain>
    </source>
</reference>
<protein>
    <submittedName>
        <fullName evidence="1">Uncharacterized protein</fullName>
    </submittedName>
</protein>
<name>A0A1N7S607_9BURK</name>
<dbReference type="AlphaFoldDB" id="A0A1N7S607"/>
<gene>
    <name evidence="1" type="ORF">BN2475_380114</name>
</gene>
<organism evidence="1 2">
    <name type="scientific">Paraburkholderia ribeironis</name>
    <dbReference type="NCBI Taxonomy" id="1247936"/>
    <lineage>
        <taxon>Bacteria</taxon>
        <taxon>Pseudomonadati</taxon>
        <taxon>Pseudomonadota</taxon>
        <taxon>Betaproteobacteria</taxon>
        <taxon>Burkholderiales</taxon>
        <taxon>Burkholderiaceae</taxon>
        <taxon>Paraburkholderia</taxon>
    </lineage>
</organism>
<proteinExistence type="predicted"/>
<keyword evidence="2" id="KW-1185">Reference proteome</keyword>
<dbReference type="EMBL" id="CYGX02000038">
    <property type="protein sequence ID" value="SIT42835.1"/>
    <property type="molecule type" value="Genomic_DNA"/>
</dbReference>
<evidence type="ECO:0000313" key="2">
    <source>
        <dbReference type="Proteomes" id="UP000187012"/>
    </source>
</evidence>
<accession>A0A1N7S607</accession>
<evidence type="ECO:0000313" key="1">
    <source>
        <dbReference type="EMBL" id="SIT42835.1"/>
    </source>
</evidence>
<dbReference type="Proteomes" id="UP000187012">
    <property type="component" value="Unassembled WGS sequence"/>
</dbReference>